<dbReference type="EMBL" id="JALD01000043">
    <property type="protein sequence ID" value="EUD11162.1"/>
    <property type="molecule type" value="Genomic_DNA"/>
</dbReference>
<dbReference type="AlphaFoldDB" id="A0AAV3M632"/>
<organism evidence="1 2">
    <name type="scientific">Providencia alcalifaciens 205/92</name>
    <dbReference type="NCBI Taxonomy" id="1256988"/>
    <lineage>
        <taxon>Bacteria</taxon>
        <taxon>Pseudomonadati</taxon>
        <taxon>Pseudomonadota</taxon>
        <taxon>Gammaproteobacteria</taxon>
        <taxon>Enterobacterales</taxon>
        <taxon>Morganellaceae</taxon>
        <taxon>Providencia</taxon>
    </lineage>
</organism>
<dbReference type="Proteomes" id="UP000022311">
    <property type="component" value="Unassembled WGS sequence"/>
</dbReference>
<comment type="caution">
    <text evidence="1">The sequence shown here is derived from an EMBL/GenBank/DDBJ whole genome shotgun (WGS) entry which is preliminary data.</text>
</comment>
<gene>
    <name evidence="1" type="ORF">HMPREF1563_3804</name>
</gene>
<name>A0AAV3M632_9GAMM</name>
<proteinExistence type="predicted"/>
<evidence type="ECO:0000313" key="1">
    <source>
        <dbReference type="EMBL" id="EUD11162.1"/>
    </source>
</evidence>
<accession>A0AAV3M632</accession>
<sequence>MDENRAACLITKCLRQVIANKSYNHMFQHGEMWSARADKVQDVFVLYDASNSPVLLVISQAEGWRSQW</sequence>
<reference evidence="1 2" key="1">
    <citation type="submission" date="2014-01" db="EMBL/GenBank/DDBJ databases">
        <authorList>
            <person name="Durkin A.S."/>
            <person name="McCorrison J."/>
            <person name="Torralba M."/>
            <person name="Gillis M."/>
            <person name="Haft D.H."/>
            <person name="Methe B."/>
            <person name="Sutton G."/>
            <person name="Nelson K.E."/>
        </authorList>
    </citation>
    <scope>NUCLEOTIDE SEQUENCE [LARGE SCALE GENOMIC DNA]</scope>
    <source>
        <strain evidence="1 2">205/92</strain>
    </source>
</reference>
<protein>
    <submittedName>
        <fullName evidence="1">Uncharacterized protein</fullName>
    </submittedName>
</protein>
<evidence type="ECO:0000313" key="2">
    <source>
        <dbReference type="Proteomes" id="UP000022311"/>
    </source>
</evidence>